<accession>A0ACD0NQ80</accession>
<reference evidence="1 2" key="1">
    <citation type="journal article" date="2018" name="Mol. Biol. Evol.">
        <title>Broad Genomic Sampling Reveals a Smut Pathogenic Ancestry of the Fungal Clade Ustilaginomycotina.</title>
        <authorList>
            <person name="Kijpornyongpan T."/>
            <person name="Mondo S.J."/>
            <person name="Barry K."/>
            <person name="Sandor L."/>
            <person name="Lee J."/>
            <person name="Lipzen A."/>
            <person name="Pangilinan J."/>
            <person name="LaButti K."/>
            <person name="Hainaut M."/>
            <person name="Henrissat B."/>
            <person name="Grigoriev I.V."/>
            <person name="Spatafora J.W."/>
            <person name="Aime M.C."/>
        </authorList>
    </citation>
    <scope>NUCLEOTIDE SEQUENCE [LARGE SCALE GENOMIC DNA]</scope>
    <source>
        <strain evidence="1 2">SA 807</strain>
    </source>
</reference>
<protein>
    <submittedName>
        <fullName evidence="1">GLE1-domain-containing protein</fullName>
    </submittedName>
</protein>
<evidence type="ECO:0000313" key="2">
    <source>
        <dbReference type="Proteomes" id="UP000245626"/>
    </source>
</evidence>
<name>A0ACD0NQ80_9BASI</name>
<gene>
    <name evidence="1" type="ORF">IE53DRAFT_364281</name>
</gene>
<organism evidence="1 2">
    <name type="scientific">Violaceomyces palustris</name>
    <dbReference type="NCBI Taxonomy" id="1673888"/>
    <lineage>
        <taxon>Eukaryota</taxon>
        <taxon>Fungi</taxon>
        <taxon>Dikarya</taxon>
        <taxon>Basidiomycota</taxon>
        <taxon>Ustilaginomycotina</taxon>
        <taxon>Ustilaginomycetes</taxon>
        <taxon>Violaceomycetales</taxon>
        <taxon>Violaceomycetaceae</taxon>
        <taxon>Violaceomyces</taxon>
    </lineage>
</organism>
<dbReference type="EMBL" id="KZ820297">
    <property type="protein sequence ID" value="PWN47962.1"/>
    <property type="molecule type" value="Genomic_DNA"/>
</dbReference>
<proteinExistence type="predicted"/>
<keyword evidence="2" id="KW-1185">Reference proteome</keyword>
<dbReference type="Proteomes" id="UP000245626">
    <property type="component" value="Unassembled WGS sequence"/>
</dbReference>
<sequence length="624" mass="69502">MKTNLSETVKATPRPSGRYVYEDSSDEEYSGGSSRSSRSKPSDQDSESDYDALSAGETSSSHASSSSSFSGSFSDSEEEEWPVDPERSAKGGKVGVSARSRSRSKSKSKQVRDVVKGIRLASVADEWDEWDRSARGKVWDRASSTYTSRLKSYVGSGSASSETPPPSGGGSAEILGRPAHLHQEELEEVRKLLSSLDMRRQEEEKNEKQAFEQRNRALWQAIDASILAAEREAQAMAAAEAEKLAAARRQQEEAERKAKEERQAEERRIEEEKAEQKRREEQERKARQEEEERLAKEEKEQSMGGPAGIRKQAQADYERWMSKIKDIKQNVLPVVSQNPELRKQCFAAKRQITPKIGQLTNSRQEVARITTAVGSVLTAARNASSSSGEIYIWILNHLSKCLIRQAEQEVAVKQDTAYPLARVVVWLLLEGHSELAEVLMARLTKKCPWILGFWPVKQPGQEEETYRKALGHAGKDESNEQYGTRMCGIFAFYVAILQTKPTPPPSSSSVDVEKVPVALRPCSLWTWQVRAISPPMERHPLTPALFSTFLEVAGNRCLAIYGRQTSKLWRMVLVEGLRGKKAGFVNLEANSGSKASSTRLTLLLEGWERSGRIEGSTGGSEMEA</sequence>
<evidence type="ECO:0000313" key="1">
    <source>
        <dbReference type="EMBL" id="PWN47962.1"/>
    </source>
</evidence>